<name>A0ACB0K7C3_TRIPR</name>
<dbReference type="EMBL" id="CASHSV030000206">
    <property type="protein sequence ID" value="CAJ2653167.1"/>
    <property type="molecule type" value="Genomic_DNA"/>
</dbReference>
<reference evidence="1" key="1">
    <citation type="submission" date="2023-10" db="EMBL/GenBank/DDBJ databases">
        <authorList>
            <person name="Rodriguez Cubillos JULIANA M."/>
            <person name="De Vega J."/>
        </authorList>
    </citation>
    <scope>NUCLEOTIDE SEQUENCE</scope>
</reference>
<proteinExistence type="predicted"/>
<keyword evidence="2" id="KW-1185">Reference proteome</keyword>
<gene>
    <name evidence="1" type="ORF">MILVUS5_LOCUS20555</name>
</gene>
<accession>A0ACB0K7C3</accession>
<comment type="caution">
    <text evidence="1">The sequence shown here is derived from an EMBL/GenBank/DDBJ whole genome shotgun (WGS) entry which is preliminary data.</text>
</comment>
<dbReference type="Proteomes" id="UP001177021">
    <property type="component" value="Unassembled WGS sequence"/>
</dbReference>
<organism evidence="1 2">
    <name type="scientific">Trifolium pratense</name>
    <name type="common">Red clover</name>
    <dbReference type="NCBI Taxonomy" id="57577"/>
    <lineage>
        <taxon>Eukaryota</taxon>
        <taxon>Viridiplantae</taxon>
        <taxon>Streptophyta</taxon>
        <taxon>Embryophyta</taxon>
        <taxon>Tracheophyta</taxon>
        <taxon>Spermatophyta</taxon>
        <taxon>Magnoliopsida</taxon>
        <taxon>eudicotyledons</taxon>
        <taxon>Gunneridae</taxon>
        <taxon>Pentapetalae</taxon>
        <taxon>rosids</taxon>
        <taxon>fabids</taxon>
        <taxon>Fabales</taxon>
        <taxon>Fabaceae</taxon>
        <taxon>Papilionoideae</taxon>
        <taxon>50 kb inversion clade</taxon>
        <taxon>NPAAA clade</taxon>
        <taxon>Hologalegina</taxon>
        <taxon>IRL clade</taxon>
        <taxon>Trifolieae</taxon>
        <taxon>Trifolium</taxon>
    </lineage>
</organism>
<protein>
    <submittedName>
        <fullName evidence="1">Uncharacterized protein</fullName>
    </submittedName>
</protein>
<evidence type="ECO:0000313" key="1">
    <source>
        <dbReference type="EMBL" id="CAJ2653167.1"/>
    </source>
</evidence>
<sequence>MLLYLDSTCCKTQGDHCAGTSLNHDMTQLQLLETLRAKDYGGSEELLLGELQFAFIAFLMGQLLEAFLQWKSLDSLLFGCTVAPFHKRTQLFTKDFFSLVLDGSVVDGDILKWV</sequence>
<evidence type="ECO:0000313" key="2">
    <source>
        <dbReference type="Proteomes" id="UP001177021"/>
    </source>
</evidence>